<evidence type="ECO:0000313" key="8">
    <source>
        <dbReference type="EMBL" id="KAH7569069.1"/>
    </source>
</evidence>
<feature type="domain" description="Gnk2-homologous" evidence="7">
    <location>
        <begin position="33"/>
        <end position="136"/>
    </location>
</feature>
<comment type="caution">
    <text evidence="8">The sequence shown here is derived from an EMBL/GenBank/DDBJ whole genome shotgun (WGS) entry which is preliminary data.</text>
</comment>
<evidence type="ECO:0000259" key="7">
    <source>
        <dbReference type="PROSITE" id="PS51473"/>
    </source>
</evidence>
<evidence type="ECO:0000256" key="5">
    <source>
        <dbReference type="ARBA" id="ARBA00038515"/>
    </source>
</evidence>
<dbReference type="Proteomes" id="UP000827721">
    <property type="component" value="Unassembled WGS sequence"/>
</dbReference>
<evidence type="ECO:0000256" key="6">
    <source>
        <dbReference type="SAM" id="SignalP"/>
    </source>
</evidence>
<dbReference type="PANTHER" id="PTHR32411:SF51">
    <property type="entry name" value="GNK2-HOMOLOGOUS DOMAIN-CONTAINING PROTEIN"/>
    <property type="match status" value="1"/>
</dbReference>
<dbReference type="InterPro" id="IPR050581">
    <property type="entry name" value="CRR_secretory_protein"/>
</dbReference>
<dbReference type="InterPro" id="IPR002902">
    <property type="entry name" value="GNK2"/>
</dbReference>
<evidence type="ECO:0000256" key="3">
    <source>
        <dbReference type="ARBA" id="ARBA00022729"/>
    </source>
</evidence>
<comment type="subcellular location">
    <subcellularLocation>
        <location evidence="1">Secreted</location>
    </subcellularLocation>
</comment>
<evidence type="ECO:0000256" key="1">
    <source>
        <dbReference type="ARBA" id="ARBA00004613"/>
    </source>
</evidence>
<evidence type="ECO:0000256" key="2">
    <source>
        <dbReference type="ARBA" id="ARBA00022525"/>
    </source>
</evidence>
<keyword evidence="3 6" id="KW-0732">Signal</keyword>
<dbReference type="InterPro" id="IPR038408">
    <property type="entry name" value="GNK2_sf"/>
</dbReference>
<dbReference type="Gene3D" id="3.30.430.20">
    <property type="entry name" value="Gnk2 domain, C-X8-C-X2-C motif"/>
    <property type="match status" value="2"/>
</dbReference>
<comment type="similarity">
    <text evidence="5">Belongs to the cysteine-rich repeat secretory protein family.</text>
</comment>
<feature type="chain" id="PRO_5046574616" description="Gnk2-homologous domain-containing protein" evidence="6">
    <location>
        <begin position="29"/>
        <end position="281"/>
    </location>
</feature>
<reference evidence="8 9" key="1">
    <citation type="submission" date="2021-02" db="EMBL/GenBank/DDBJ databases">
        <title>Plant Genome Project.</title>
        <authorList>
            <person name="Zhang R.-G."/>
        </authorList>
    </citation>
    <scope>NUCLEOTIDE SEQUENCE [LARGE SCALE GENOMIC DNA]</scope>
    <source>
        <tissue evidence="8">Leaves</tissue>
    </source>
</reference>
<dbReference type="CDD" id="cd23509">
    <property type="entry name" value="Gnk2-like"/>
    <property type="match status" value="2"/>
</dbReference>
<sequence>MKMLNFKAVVWFVKCSTSMLLFYSTCKADNSNASTGWECSQADKSTSEYAFQTNLNNLLNSLAAEAPLRNGFYKSTEGKGSNKVYGLVQCRGDVSAPDCANCTKESISVALQDCSKSKQVKVWFKWCLLHYSDEDFFGVLDPTSVAKTNDTNFDDPSVVPRGFNLMTELAVTAPKHPLMFQTAELDAGASGKRYGMAQCNRDISRSDCSNCLSGQLVTFRTTVGNKRDWEIYGSSCSMWYHDFQFYFNISTLASEGGRELSPSPAIAIGMILAVVKLLLLF</sequence>
<gene>
    <name evidence="8" type="ORF">JRO89_XS06G0097400</name>
</gene>
<evidence type="ECO:0000256" key="4">
    <source>
        <dbReference type="ARBA" id="ARBA00022737"/>
    </source>
</evidence>
<keyword evidence="9" id="KW-1185">Reference proteome</keyword>
<evidence type="ECO:0000313" key="9">
    <source>
        <dbReference type="Proteomes" id="UP000827721"/>
    </source>
</evidence>
<accession>A0ABQ8HXW0</accession>
<organism evidence="8 9">
    <name type="scientific">Xanthoceras sorbifolium</name>
    <dbReference type="NCBI Taxonomy" id="99658"/>
    <lineage>
        <taxon>Eukaryota</taxon>
        <taxon>Viridiplantae</taxon>
        <taxon>Streptophyta</taxon>
        <taxon>Embryophyta</taxon>
        <taxon>Tracheophyta</taxon>
        <taxon>Spermatophyta</taxon>
        <taxon>Magnoliopsida</taxon>
        <taxon>eudicotyledons</taxon>
        <taxon>Gunneridae</taxon>
        <taxon>Pentapetalae</taxon>
        <taxon>rosids</taxon>
        <taxon>malvids</taxon>
        <taxon>Sapindales</taxon>
        <taxon>Sapindaceae</taxon>
        <taxon>Xanthoceroideae</taxon>
        <taxon>Xanthoceras</taxon>
    </lineage>
</organism>
<dbReference type="Pfam" id="PF01657">
    <property type="entry name" value="Stress-antifung"/>
    <property type="match status" value="2"/>
</dbReference>
<feature type="signal peptide" evidence="6">
    <location>
        <begin position="1"/>
        <end position="28"/>
    </location>
</feature>
<dbReference type="PANTHER" id="PTHR32411">
    <property type="entry name" value="CYSTEINE-RICH REPEAT SECRETORY PROTEIN 38-RELATED"/>
    <property type="match status" value="1"/>
</dbReference>
<feature type="domain" description="Gnk2-homologous" evidence="7">
    <location>
        <begin position="140"/>
        <end position="245"/>
    </location>
</feature>
<dbReference type="PROSITE" id="PS51473">
    <property type="entry name" value="GNK2"/>
    <property type="match status" value="2"/>
</dbReference>
<dbReference type="EMBL" id="JAFEMO010000006">
    <property type="protein sequence ID" value="KAH7569069.1"/>
    <property type="molecule type" value="Genomic_DNA"/>
</dbReference>
<protein>
    <recommendedName>
        <fullName evidence="7">Gnk2-homologous domain-containing protein</fullName>
    </recommendedName>
</protein>
<proteinExistence type="inferred from homology"/>
<keyword evidence="2" id="KW-0964">Secreted</keyword>
<keyword evidence="4" id="KW-0677">Repeat</keyword>
<name>A0ABQ8HXW0_9ROSI</name>